<dbReference type="Proteomes" id="UP000308267">
    <property type="component" value="Unassembled WGS sequence"/>
</dbReference>
<comment type="caution">
    <text evidence="1">The sequence shown here is derived from an EMBL/GenBank/DDBJ whole genome shotgun (WGS) entry which is preliminary data.</text>
</comment>
<evidence type="ECO:0000313" key="1">
    <source>
        <dbReference type="EMBL" id="TGZ36913.1"/>
    </source>
</evidence>
<accession>A0A4S2JLU1</accession>
<sequence>GRLDWETVVWLEAPFGSSKNDRIERPGSRTFPQVSSVRRAQRVMDGYQMSRESPHSHNNVSKPGAFNHHLACCASPPQTRLFWTLLSQASPRV</sequence>
<organism evidence="1 2">
    <name type="scientific">Opisthorchis felineus</name>
    <dbReference type="NCBI Taxonomy" id="147828"/>
    <lineage>
        <taxon>Eukaryota</taxon>
        <taxon>Metazoa</taxon>
        <taxon>Spiralia</taxon>
        <taxon>Lophotrochozoa</taxon>
        <taxon>Platyhelminthes</taxon>
        <taxon>Trematoda</taxon>
        <taxon>Digenea</taxon>
        <taxon>Opisthorchiida</taxon>
        <taxon>Opisthorchiata</taxon>
        <taxon>Opisthorchiidae</taxon>
        <taxon>Opisthorchis</taxon>
    </lineage>
</organism>
<keyword evidence="2" id="KW-1185">Reference proteome</keyword>
<dbReference type="AlphaFoldDB" id="A0A4S2JLU1"/>
<feature type="non-terminal residue" evidence="1">
    <location>
        <position position="93"/>
    </location>
</feature>
<name>A0A4S2JLU1_OPIFE</name>
<evidence type="ECO:0000313" key="2">
    <source>
        <dbReference type="Proteomes" id="UP000308267"/>
    </source>
</evidence>
<feature type="non-terminal residue" evidence="1">
    <location>
        <position position="1"/>
    </location>
</feature>
<reference evidence="1 2" key="1">
    <citation type="journal article" date="2019" name="BMC Genomics">
        <title>New insights from Opisthorchis felineus genome: update on genomics of the epidemiologically important liver flukes.</title>
        <authorList>
            <person name="Ershov N.I."/>
            <person name="Mordvinov V.A."/>
            <person name="Prokhortchouk E.B."/>
            <person name="Pakharukova M.Y."/>
            <person name="Gunbin K.V."/>
            <person name="Ustyantsev K."/>
            <person name="Genaev M.A."/>
            <person name="Blinov A.G."/>
            <person name="Mazur A."/>
            <person name="Boulygina E."/>
            <person name="Tsygankova S."/>
            <person name="Khrameeva E."/>
            <person name="Chekanov N."/>
            <person name="Fan G."/>
            <person name="Xiao A."/>
            <person name="Zhang H."/>
            <person name="Xu X."/>
            <person name="Yang H."/>
            <person name="Solovyev V."/>
            <person name="Lee S.M."/>
            <person name="Liu X."/>
            <person name="Afonnikov D.A."/>
            <person name="Skryabin K.G."/>
        </authorList>
    </citation>
    <scope>NUCLEOTIDE SEQUENCE [LARGE SCALE GENOMIC DNA]</scope>
    <source>
        <strain evidence="1">AK-0245</strain>
        <tissue evidence="1">Whole organism</tissue>
    </source>
</reference>
<protein>
    <submittedName>
        <fullName evidence="1">Uncharacterized protein</fullName>
    </submittedName>
</protein>
<dbReference type="EMBL" id="SJOL01013138">
    <property type="protein sequence ID" value="TGZ36913.1"/>
    <property type="molecule type" value="Genomic_DNA"/>
</dbReference>
<gene>
    <name evidence="1" type="ORF">CRM22_011375</name>
</gene>
<proteinExistence type="predicted"/>